<dbReference type="Pfam" id="PF20635">
    <property type="entry name" value="SMN_YG-box"/>
    <property type="match status" value="1"/>
</dbReference>
<protein>
    <recommendedName>
        <fullName evidence="8">Tudor domain-containing protein</fullName>
    </recommendedName>
</protein>
<accession>H2Z9R5</accession>
<evidence type="ECO:0000256" key="5">
    <source>
        <dbReference type="ARBA" id="ARBA00023187"/>
    </source>
</evidence>
<evidence type="ECO:0000259" key="8">
    <source>
        <dbReference type="PROSITE" id="PS50304"/>
    </source>
</evidence>
<dbReference type="GO" id="GO:0008380">
    <property type="term" value="P:RNA splicing"/>
    <property type="evidence" value="ECO:0007669"/>
    <property type="project" value="UniProtKB-KW"/>
</dbReference>
<dbReference type="InParanoid" id="H2Z9R5"/>
<feature type="compositionally biased region" description="Polar residues" evidence="7">
    <location>
        <begin position="143"/>
        <end position="154"/>
    </location>
</feature>
<dbReference type="Gene3D" id="2.30.30.140">
    <property type="match status" value="1"/>
</dbReference>
<dbReference type="STRING" id="51511.ENSCSAVP00000014330"/>
<evidence type="ECO:0000256" key="6">
    <source>
        <dbReference type="ARBA" id="ARBA00023242"/>
    </source>
</evidence>
<evidence type="ECO:0000256" key="3">
    <source>
        <dbReference type="ARBA" id="ARBA00005371"/>
    </source>
</evidence>
<reference evidence="9" key="3">
    <citation type="submission" date="2025-09" db="UniProtKB">
        <authorList>
            <consortium name="Ensembl"/>
        </authorList>
    </citation>
    <scope>IDENTIFICATION</scope>
</reference>
<dbReference type="GO" id="GO:0043204">
    <property type="term" value="C:perikaryon"/>
    <property type="evidence" value="ECO:0007669"/>
    <property type="project" value="UniProtKB-SubCell"/>
</dbReference>
<reference evidence="10" key="1">
    <citation type="submission" date="2003-08" db="EMBL/GenBank/DDBJ databases">
        <authorList>
            <person name="Birren B."/>
            <person name="Nusbaum C."/>
            <person name="Abebe A."/>
            <person name="Abouelleil A."/>
            <person name="Adekoya E."/>
            <person name="Ait-zahra M."/>
            <person name="Allen N."/>
            <person name="Allen T."/>
            <person name="An P."/>
            <person name="Anderson M."/>
            <person name="Anderson S."/>
            <person name="Arachchi H."/>
            <person name="Armbruster J."/>
            <person name="Bachantsang P."/>
            <person name="Baldwin J."/>
            <person name="Barry A."/>
            <person name="Bayul T."/>
            <person name="Blitshsteyn B."/>
            <person name="Bloom T."/>
            <person name="Blye J."/>
            <person name="Boguslavskiy L."/>
            <person name="Borowsky M."/>
            <person name="Boukhgalter B."/>
            <person name="Brunache A."/>
            <person name="Butler J."/>
            <person name="Calixte N."/>
            <person name="Calvo S."/>
            <person name="Camarata J."/>
            <person name="Campo K."/>
            <person name="Chang J."/>
            <person name="Cheshatsang Y."/>
            <person name="Citroen M."/>
            <person name="Collymore A."/>
            <person name="Considine T."/>
            <person name="Cook A."/>
            <person name="Cooke P."/>
            <person name="Corum B."/>
            <person name="Cuomo C."/>
            <person name="David R."/>
            <person name="Dawoe T."/>
            <person name="Degray S."/>
            <person name="Dodge S."/>
            <person name="Dooley K."/>
            <person name="Dorje P."/>
            <person name="Dorjee K."/>
            <person name="Dorris L."/>
            <person name="Duffey N."/>
            <person name="Dupes A."/>
            <person name="Elkins T."/>
            <person name="Engels R."/>
            <person name="Erickson J."/>
            <person name="Farina A."/>
            <person name="Faro S."/>
            <person name="Ferreira P."/>
            <person name="Fischer H."/>
            <person name="Fitzgerald M."/>
            <person name="Foley K."/>
            <person name="Gage D."/>
            <person name="Galagan J."/>
            <person name="Gearin G."/>
            <person name="Gnerre S."/>
            <person name="Gnirke A."/>
            <person name="Goyette A."/>
            <person name="Graham J."/>
            <person name="Grandbois E."/>
            <person name="Gyaltsen K."/>
            <person name="Hafez N."/>
            <person name="Hagopian D."/>
            <person name="Hagos B."/>
            <person name="Hall J."/>
            <person name="Hatcher B."/>
            <person name="Heller A."/>
            <person name="Higgins H."/>
            <person name="Honan T."/>
            <person name="Horn A."/>
            <person name="Houde N."/>
            <person name="Hughes L."/>
            <person name="Hulme W."/>
            <person name="Husby E."/>
            <person name="Iliev I."/>
            <person name="Jaffe D."/>
            <person name="Jones C."/>
            <person name="Kamal M."/>
            <person name="Kamat A."/>
            <person name="Kamvysselis M."/>
            <person name="Karlsson E."/>
            <person name="Kells C."/>
            <person name="Kieu A."/>
            <person name="Kisner P."/>
            <person name="Kodira C."/>
            <person name="Kulbokas E."/>
            <person name="Labutti K."/>
            <person name="Lama D."/>
            <person name="Landers T."/>
            <person name="Leger J."/>
            <person name="Levine S."/>
            <person name="Lewis D."/>
            <person name="Lewis T."/>
            <person name="Lindblad-toh K."/>
            <person name="Liu X."/>
            <person name="Lokyitsang T."/>
            <person name="Lokyitsang Y."/>
            <person name="Lucien O."/>
            <person name="Lui A."/>
            <person name="Ma L.J."/>
            <person name="Mabbitt R."/>
            <person name="Macdonald J."/>
            <person name="Maclean C."/>
            <person name="Major J."/>
            <person name="Manning J."/>
            <person name="Marabella R."/>
            <person name="Maru K."/>
            <person name="Matthews C."/>
            <person name="Mauceli E."/>
            <person name="Mccarthy M."/>
            <person name="Mcdonough S."/>
            <person name="Mcghee T."/>
            <person name="Meldrim J."/>
            <person name="Meneus L."/>
            <person name="Mesirov J."/>
            <person name="Mihalev A."/>
            <person name="Mihova T."/>
            <person name="Mikkelsen T."/>
            <person name="Mlenga V."/>
            <person name="Moru K."/>
            <person name="Mozes J."/>
            <person name="Mulrain L."/>
            <person name="Munson G."/>
            <person name="Naylor J."/>
            <person name="Newes C."/>
            <person name="Nguyen C."/>
            <person name="Nguyen N."/>
            <person name="Nguyen T."/>
            <person name="Nicol R."/>
            <person name="Nielsen C."/>
            <person name="Nizzari M."/>
            <person name="Norbu C."/>
            <person name="Norbu N."/>
            <person name="O'donnell P."/>
            <person name="Okoawo O."/>
            <person name="O'leary S."/>
            <person name="Omotosho B."/>
            <person name="O'neill K."/>
            <person name="Osman S."/>
            <person name="Parker S."/>
            <person name="Perrin D."/>
            <person name="Phunkhang P."/>
            <person name="Piqani B."/>
            <person name="Purcell S."/>
            <person name="Rachupka T."/>
            <person name="Ramasamy U."/>
            <person name="Rameau R."/>
            <person name="Ray V."/>
            <person name="Raymond C."/>
            <person name="Retta R."/>
            <person name="Richardson S."/>
            <person name="Rise C."/>
            <person name="Rodriguez J."/>
            <person name="Rogers J."/>
            <person name="Rogov P."/>
            <person name="Rutman M."/>
            <person name="Schupbach R."/>
            <person name="Seaman C."/>
            <person name="Settipalli S."/>
            <person name="Sharpe T."/>
            <person name="Sheridan J."/>
            <person name="Sherpa N."/>
            <person name="Shi J."/>
            <person name="Smirnov S."/>
            <person name="Smith C."/>
            <person name="Sougnez C."/>
            <person name="Spencer B."/>
            <person name="Stalker J."/>
            <person name="Stange-thomann N."/>
            <person name="Stavropoulos S."/>
            <person name="Stetson K."/>
            <person name="Stone C."/>
            <person name="Stone S."/>
            <person name="Stubbs M."/>
            <person name="Talamas J."/>
            <person name="Tchuinga P."/>
            <person name="Tenzing P."/>
            <person name="Tesfaye S."/>
            <person name="Theodore J."/>
            <person name="Thoulutsang Y."/>
            <person name="Topham K."/>
            <person name="Towey S."/>
            <person name="Tsamla T."/>
            <person name="Tsomo N."/>
            <person name="Vallee D."/>
            <person name="Vassiliev H."/>
            <person name="Venkataraman V."/>
            <person name="Vinson J."/>
            <person name="Vo A."/>
            <person name="Wade C."/>
            <person name="Wang S."/>
            <person name="Wangchuk T."/>
            <person name="Wangdi T."/>
            <person name="Whittaker C."/>
            <person name="Wilkinson J."/>
            <person name="Wu Y."/>
            <person name="Wyman D."/>
            <person name="Yadav S."/>
            <person name="Yang S."/>
            <person name="Yang X."/>
            <person name="Yeager S."/>
            <person name="Yee E."/>
            <person name="Young G."/>
            <person name="Zainoun J."/>
            <person name="Zembeck L."/>
            <person name="Zimmer A."/>
            <person name="Zody M."/>
            <person name="Lander E."/>
        </authorList>
    </citation>
    <scope>NUCLEOTIDE SEQUENCE [LARGE SCALE GENOMIC DNA]</scope>
</reference>
<keyword evidence="5" id="KW-0508">mRNA splicing</keyword>
<dbReference type="PROSITE" id="PS50304">
    <property type="entry name" value="TUDOR"/>
    <property type="match status" value="1"/>
</dbReference>
<evidence type="ECO:0000256" key="7">
    <source>
        <dbReference type="SAM" id="MobiDB-lite"/>
    </source>
</evidence>
<dbReference type="AlphaFoldDB" id="H2Z9R5"/>
<reference evidence="9" key="2">
    <citation type="submission" date="2025-08" db="UniProtKB">
        <authorList>
            <consortium name="Ensembl"/>
        </authorList>
    </citation>
    <scope>IDENTIFICATION</scope>
</reference>
<dbReference type="CDD" id="cd21182">
    <property type="entry name" value="Tudor_SMN_SPF30-like"/>
    <property type="match status" value="1"/>
</dbReference>
<dbReference type="FunCoup" id="H2Z9R5">
    <property type="interactions" value="53"/>
</dbReference>
<evidence type="ECO:0000256" key="1">
    <source>
        <dbReference type="ARBA" id="ARBA00004123"/>
    </source>
</evidence>
<evidence type="ECO:0000313" key="10">
    <source>
        <dbReference type="Proteomes" id="UP000007875"/>
    </source>
</evidence>
<dbReference type="Ensembl" id="ENSCSAVT00000014495.1">
    <property type="protein sequence ID" value="ENSCSAVP00000014330.1"/>
    <property type="gene ID" value="ENSCSAVG00000008390.1"/>
</dbReference>
<dbReference type="Pfam" id="PF20636">
    <property type="entry name" value="SMN_G2-BD"/>
    <property type="match status" value="1"/>
</dbReference>
<dbReference type="GeneTree" id="ENSGT00940000153352"/>
<comment type="subcellular location">
    <subcellularLocation>
        <location evidence="1">Nucleus</location>
    </subcellularLocation>
    <subcellularLocation>
        <location evidence="2">Perikaryon</location>
    </subcellularLocation>
</comment>
<name>H2Z9R5_CIOSA</name>
<dbReference type="OMA" id="MSMLTAW"/>
<proteinExistence type="inferred from homology"/>
<sequence length="263" mass="29527">MSVPINVGWDDSALIQAYDDAVSNLKSLDTNFSTTGIQAHCNTYEDAPINDTGYVVWSRSSGIEVQHSTNDQDGDLNWEIGDECMAFFYEEELYYHAVVQSIDWENNTVTVEYTNYDGPHETVQLEDIHPRDLWNQHEKDSTLSETTQSDSNSTLKSPKLKSKKSKKPKSSHHRVQPNLASKDFQKNSTENPSSFLPPTPWMLPPHLGSMEKGGSLSKDALSNMFASWYMAGYQTGFYRGLASSCCKSNCKSDKKVNDKDGNI</sequence>
<keyword evidence="4" id="KW-0507">mRNA processing</keyword>
<dbReference type="InterPro" id="IPR040424">
    <property type="entry name" value="Smn1"/>
</dbReference>
<feature type="compositionally biased region" description="Basic residues" evidence="7">
    <location>
        <begin position="158"/>
        <end position="175"/>
    </location>
</feature>
<evidence type="ECO:0000256" key="2">
    <source>
        <dbReference type="ARBA" id="ARBA00004484"/>
    </source>
</evidence>
<dbReference type="InterPro" id="IPR049481">
    <property type="entry name" value="SMN_G2-BD"/>
</dbReference>
<evidence type="ECO:0000313" key="9">
    <source>
        <dbReference type="Ensembl" id="ENSCSAVP00000014330.1"/>
    </source>
</evidence>
<feature type="domain" description="Tudor" evidence="8">
    <location>
        <begin position="77"/>
        <end position="137"/>
    </location>
</feature>
<dbReference type="SUPFAM" id="SSF63748">
    <property type="entry name" value="Tudor/PWWP/MBT"/>
    <property type="match status" value="1"/>
</dbReference>
<dbReference type="Proteomes" id="UP000007875">
    <property type="component" value="Unassembled WGS sequence"/>
</dbReference>
<dbReference type="HOGENOM" id="CLU_077852_0_0_1"/>
<dbReference type="GO" id="GO:0005634">
    <property type="term" value="C:nucleus"/>
    <property type="evidence" value="ECO:0007669"/>
    <property type="project" value="UniProtKB-SubCell"/>
</dbReference>
<dbReference type="InterPro" id="IPR002999">
    <property type="entry name" value="Tudor"/>
</dbReference>
<dbReference type="eggNOG" id="KOG4327">
    <property type="taxonomic scope" value="Eukaryota"/>
</dbReference>
<keyword evidence="6" id="KW-0539">Nucleus</keyword>
<organism evidence="9 10">
    <name type="scientific">Ciona savignyi</name>
    <name type="common">Pacific transparent sea squirt</name>
    <dbReference type="NCBI Taxonomy" id="51511"/>
    <lineage>
        <taxon>Eukaryota</taxon>
        <taxon>Metazoa</taxon>
        <taxon>Chordata</taxon>
        <taxon>Tunicata</taxon>
        <taxon>Ascidiacea</taxon>
        <taxon>Phlebobranchia</taxon>
        <taxon>Cionidae</taxon>
        <taxon>Ciona</taxon>
    </lineage>
</organism>
<feature type="region of interest" description="Disordered" evidence="7">
    <location>
        <begin position="138"/>
        <end position="200"/>
    </location>
</feature>
<dbReference type="GO" id="GO:0006397">
    <property type="term" value="P:mRNA processing"/>
    <property type="evidence" value="ECO:0007669"/>
    <property type="project" value="UniProtKB-KW"/>
</dbReference>
<evidence type="ECO:0000256" key="4">
    <source>
        <dbReference type="ARBA" id="ARBA00022664"/>
    </source>
</evidence>
<dbReference type="PANTHER" id="PTHR39267">
    <property type="entry name" value="SURVIVAL MOTOR NEURON-LIKE PROTEIN 1"/>
    <property type="match status" value="1"/>
</dbReference>
<dbReference type="PANTHER" id="PTHR39267:SF1">
    <property type="entry name" value="SURVIVAL MOTOR NEURON PROTEIN"/>
    <property type="match status" value="1"/>
</dbReference>
<keyword evidence="10" id="KW-1185">Reference proteome</keyword>
<dbReference type="CDD" id="cd22852">
    <property type="entry name" value="SMN_C"/>
    <property type="match status" value="1"/>
</dbReference>
<dbReference type="InterPro" id="IPR047313">
    <property type="entry name" value="SMN_C"/>
</dbReference>
<comment type="similarity">
    <text evidence="3">Belongs to the SMN family.</text>
</comment>